<dbReference type="GO" id="GO:0006357">
    <property type="term" value="P:regulation of transcription by RNA polymerase II"/>
    <property type="evidence" value="ECO:0007669"/>
    <property type="project" value="TreeGrafter"/>
</dbReference>
<dbReference type="Proteomes" id="UP000824225">
    <property type="component" value="Unassembled WGS sequence"/>
</dbReference>
<feature type="region of interest" description="Disordered" evidence="1">
    <location>
        <begin position="1"/>
        <end position="24"/>
    </location>
</feature>
<dbReference type="CDD" id="cd00077">
    <property type="entry name" value="HDc"/>
    <property type="match status" value="1"/>
</dbReference>
<dbReference type="Pfam" id="PF02541">
    <property type="entry name" value="Ppx-GppA"/>
    <property type="match status" value="1"/>
</dbReference>
<proteinExistence type="predicted"/>
<evidence type="ECO:0000259" key="2">
    <source>
        <dbReference type="Pfam" id="PF02541"/>
    </source>
</evidence>
<gene>
    <name evidence="4" type="ORF">H9962_03790</name>
</gene>
<name>A0A9D2KLX9_9BACT</name>
<dbReference type="Gene3D" id="3.30.420.40">
    <property type="match status" value="1"/>
</dbReference>
<feature type="domain" description="Ppx/GppA phosphatase N-terminal" evidence="2">
    <location>
        <begin position="48"/>
        <end position="347"/>
    </location>
</feature>
<dbReference type="PANTHER" id="PTHR30005">
    <property type="entry name" value="EXOPOLYPHOSPHATASE"/>
    <property type="match status" value="1"/>
</dbReference>
<dbReference type="InterPro" id="IPR043129">
    <property type="entry name" value="ATPase_NBD"/>
</dbReference>
<sequence length="564" mass="62748">MSAPVSASAASEGDRQQSPAEERPSEWVTGVIDLGSNSVRLMLVRVRADGSYRVLNQVKHMIRLGAGSFARKRLREDAMRRALDVLRGLADMCAVYGTREVTAIATAAVRDADNGADFLRRVREKTGLVMTAVSGQEEARLIYLGVSSGLETTARPRLFIDIGGGSTELIVGDSAEFRNLDSLRLGCVRLTNRFFGKDDGPVSADRYAALQNIVRREAVHALQRIRGFDIVEAVASSGTAQNLAEMAAAFRRRDAGKEEDEDAARADLRAKFSRRALTYDDLLRVVRELCARGLEERRKLPGINPDRADVIVAGAAVLQTIMEELGLTEVRVSGRSLQHGILIDYLRRRGLALSPAGAPPHLSTREAGVLGLARFCRFEEEHARHVAALALELFDSARARGLHAADPGLRELLYYAALLHDIGIFLSFTAHHMHAHYLIRHTELLGFTDREIEIMAATAFFHRKRPTRRYPEYRNLDKESKAAVRLLSLFLTLAERMDKSHAGLVLHAHFAAPRPGGGKPELRLLLRGDRGRMELEEVERTGKLLRRRFDRNIRVTAERTNAEY</sequence>
<protein>
    <submittedName>
        <fullName evidence="4">Ppx/GppA family phosphatase</fullName>
    </submittedName>
</protein>
<dbReference type="SUPFAM" id="SSF53067">
    <property type="entry name" value="Actin-like ATPase domain"/>
    <property type="match status" value="2"/>
</dbReference>
<accession>A0A9D2KLX9</accession>
<dbReference type="InterPro" id="IPR048950">
    <property type="entry name" value="Ppx_GppA_C"/>
</dbReference>
<dbReference type="Pfam" id="PF21447">
    <property type="entry name" value="Ppx-GppA_III"/>
    <property type="match status" value="1"/>
</dbReference>
<dbReference type="EMBL" id="DXAN01000007">
    <property type="protein sequence ID" value="HJA08297.1"/>
    <property type="molecule type" value="Genomic_DNA"/>
</dbReference>
<dbReference type="AlphaFoldDB" id="A0A9D2KLX9"/>
<reference evidence="4" key="1">
    <citation type="journal article" date="2021" name="PeerJ">
        <title>Extensive microbial diversity within the chicken gut microbiome revealed by metagenomics and culture.</title>
        <authorList>
            <person name="Gilroy R."/>
            <person name="Ravi A."/>
            <person name="Getino M."/>
            <person name="Pursley I."/>
            <person name="Horton D.L."/>
            <person name="Alikhan N.F."/>
            <person name="Baker D."/>
            <person name="Gharbi K."/>
            <person name="Hall N."/>
            <person name="Watson M."/>
            <person name="Adriaenssens E.M."/>
            <person name="Foster-Nyarko E."/>
            <person name="Jarju S."/>
            <person name="Secka A."/>
            <person name="Antonio M."/>
            <person name="Oren A."/>
            <person name="Chaudhuri R.R."/>
            <person name="La Ragione R."/>
            <person name="Hildebrand F."/>
            <person name="Pallen M.J."/>
        </authorList>
    </citation>
    <scope>NUCLEOTIDE SEQUENCE</scope>
    <source>
        <strain evidence="4">CHK186-16707</strain>
    </source>
</reference>
<dbReference type="Gene3D" id="1.10.3210.10">
    <property type="entry name" value="Hypothetical protein af1432"/>
    <property type="match status" value="1"/>
</dbReference>
<feature type="compositionally biased region" description="Basic and acidic residues" evidence="1">
    <location>
        <begin position="12"/>
        <end position="24"/>
    </location>
</feature>
<evidence type="ECO:0000256" key="1">
    <source>
        <dbReference type="SAM" id="MobiDB-lite"/>
    </source>
</evidence>
<evidence type="ECO:0000259" key="3">
    <source>
        <dbReference type="Pfam" id="PF21447"/>
    </source>
</evidence>
<organism evidence="4 5">
    <name type="scientific">Candidatus Mailhella merdigallinarum</name>
    <dbReference type="NCBI Taxonomy" id="2838658"/>
    <lineage>
        <taxon>Bacteria</taxon>
        <taxon>Pseudomonadati</taxon>
        <taxon>Thermodesulfobacteriota</taxon>
        <taxon>Desulfovibrionia</taxon>
        <taxon>Desulfovibrionales</taxon>
        <taxon>Desulfovibrionaceae</taxon>
        <taxon>Mailhella</taxon>
    </lineage>
</organism>
<dbReference type="PANTHER" id="PTHR30005:SF0">
    <property type="entry name" value="RETROGRADE REGULATION PROTEIN 2"/>
    <property type="match status" value="1"/>
</dbReference>
<dbReference type="SUPFAM" id="SSF109604">
    <property type="entry name" value="HD-domain/PDEase-like"/>
    <property type="match status" value="1"/>
</dbReference>
<dbReference type="InterPro" id="IPR050273">
    <property type="entry name" value="GppA/Ppx_hydrolase"/>
</dbReference>
<evidence type="ECO:0000313" key="5">
    <source>
        <dbReference type="Proteomes" id="UP000824225"/>
    </source>
</evidence>
<dbReference type="InterPro" id="IPR003607">
    <property type="entry name" value="HD/PDEase_dom"/>
</dbReference>
<dbReference type="CDD" id="cd24006">
    <property type="entry name" value="ASKHA_NBD_PPX_GppA"/>
    <property type="match status" value="1"/>
</dbReference>
<evidence type="ECO:0000313" key="4">
    <source>
        <dbReference type="EMBL" id="HJA08297.1"/>
    </source>
</evidence>
<dbReference type="InterPro" id="IPR003695">
    <property type="entry name" value="Ppx_GppA_N"/>
</dbReference>
<feature type="domain" description="Ppx/GppA phosphatase C-terminal" evidence="3">
    <location>
        <begin position="365"/>
        <end position="503"/>
    </location>
</feature>
<comment type="caution">
    <text evidence="4">The sequence shown here is derived from an EMBL/GenBank/DDBJ whole genome shotgun (WGS) entry which is preliminary data.</text>
</comment>
<reference evidence="4" key="2">
    <citation type="submission" date="2021-04" db="EMBL/GenBank/DDBJ databases">
        <authorList>
            <person name="Gilroy R."/>
        </authorList>
    </citation>
    <scope>NUCLEOTIDE SEQUENCE</scope>
    <source>
        <strain evidence="4">CHK186-16707</strain>
    </source>
</reference>
<dbReference type="Gene3D" id="3.30.420.150">
    <property type="entry name" value="Exopolyphosphatase. Domain 2"/>
    <property type="match status" value="1"/>
</dbReference>